<sequence>MGEEEVISSELPTRLHPLLNDVVLDTLVTYISPNDLAHVRKTCSKWAHYSAPRFRQEYTVDLSGNCITAVSRKVARFIYAMPSDSPLPFDSFNMSEMRLGVGSLDRTFMTHIVPRIRRLRLVTRNRSSLALHHFWKLIQGLEELEELELGLPPEITSSSPAAEIERIRLTKVSRVKWLSSNLDVDEDEENVGIIYGTEFLSTFYKAVTCSLQKLELPRIEAWRHLQAIGTLGDLCRLNSVQFSTLRRQDLEVLEKMCESKELQLQLSEFISSAIASDIQSGLLERILCYQSGSLKTLKIGWTEEQDRGDVLEISFPQNFPKLRVLSLKLANNQRYQPICFEEKFPSLKELCVKVKETGNRGRIYFWEDLIQQKPVQLSTKKVHLLWKLELIGVPLRFPESLYDLMMTFPNVQSLTLGRPLKKTLTALWSTWPQLKELKIISACPQIDEVLTGIPTPICRRILIDRDFNQDLDTKEGGILYPYLDGSVPSIRDLKYLERFEMNGRLNCKLQTLSCLPSDVAVYFGFMQMPELKNILIHRSLISGEASFELQRCLPPWGTVKVEQIKFEFDETIDAFQFHKNNQQLMKLLCRYPNQSLQNLPSFLTSLWIEGRLDL</sequence>
<dbReference type="OrthoDB" id="10575483at2759"/>
<protein>
    <recommendedName>
        <fullName evidence="3">F-box domain-containing protein</fullName>
    </recommendedName>
</protein>
<organism evidence="1 2">
    <name type="scientific">Folsomia candida</name>
    <name type="common">Springtail</name>
    <dbReference type="NCBI Taxonomy" id="158441"/>
    <lineage>
        <taxon>Eukaryota</taxon>
        <taxon>Metazoa</taxon>
        <taxon>Ecdysozoa</taxon>
        <taxon>Arthropoda</taxon>
        <taxon>Hexapoda</taxon>
        <taxon>Collembola</taxon>
        <taxon>Entomobryomorpha</taxon>
        <taxon>Isotomoidea</taxon>
        <taxon>Isotomidae</taxon>
        <taxon>Proisotominae</taxon>
        <taxon>Folsomia</taxon>
    </lineage>
</organism>
<proteinExistence type="predicted"/>
<dbReference type="Proteomes" id="UP000198287">
    <property type="component" value="Unassembled WGS sequence"/>
</dbReference>
<accession>A0A226D048</accession>
<keyword evidence="2" id="KW-1185">Reference proteome</keyword>
<dbReference type="EMBL" id="LNIX01000042">
    <property type="protein sequence ID" value="OXA38942.1"/>
    <property type="molecule type" value="Genomic_DNA"/>
</dbReference>
<dbReference type="AlphaFoldDB" id="A0A226D048"/>
<evidence type="ECO:0000313" key="2">
    <source>
        <dbReference type="Proteomes" id="UP000198287"/>
    </source>
</evidence>
<gene>
    <name evidence="1" type="ORF">Fcan01_26295</name>
</gene>
<dbReference type="InterPro" id="IPR032675">
    <property type="entry name" value="LRR_dom_sf"/>
</dbReference>
<dbReference type="Gene3D" id="3.80.10.10">
    <property type="entry name" value="Ribonuclease Inhibitor"/>
    <property type="match status" value="1"/>
</dbReference>
<reference evidence="1 2" key="1">
    <citation type="submission" date="2015-12" db="EMBL/GenBank/DDBJ databases">
        <title>The genome of Folsomia candida.</title>
        <authorList>
            <person name="Faddeeva A."/>
            <person name="Derks M.F."/>
            <person name="Anvar Y."/>
            <person name="Smit S."/>
            <person name="Van Straalen N."/>
            <person name="Roelofs D."/>
        </authorList>
    </citation>
    <scope>NUCLEOTIDE SEQUENCE [LARGE SCALE GENOMIC DNA]</scope>
    <source>
        <strain evidence="1 2">VU population</strain>
        <tissue evidence="1">Whole body</tissue>
    </source>
</reference>
<dbReference type="OMA" id="LERILCY"/>
<evidence type="ECO:0000313" key="1">
    <source>
        <dbReference type="EMBL" id="OXA38942.1"/>
    </source>
</evidence>
<evidence type="ECO:0008006" key="3">
    <source>
        <dbReference type="Google" id="ProtNLM"/>
    </source>
</evidence>
<name>A0A226D048_FOLCA</name>
<comment type="caution">
    <text evidence="1">The sequence shown here is derived from an EMBL/GenBank/DDBJ whole genome shotgun (WGS) entry which is preliminary data.</text>
</comment>